<keyword evidence="4" id="KW-1185">Reference proteome</keyword>
<dbReference type="EMBL" id="CP043451">
    <property type="protein sequence ID" value="QEM03056.1"/>
    <property type="molecule type" value="Genomic_DNA"/>
</dbReference>
<dbReference type="Proteomes" id="UP000250557">
    <property type="component" value="Chromosome"/>
</dbReference>
<organism evidence="1 3">
    <name type="scientific">Mucilaginibacter rubeus</name>
    <dbReference type="NCBI Taxonomy" id="2027860"/>
    <lineage>
        <taxon>Bacteria</taxon>
        <taxon>Pseudomonadati</taxon>
        <taxon>Bacteroidota</taxon>
        <taxon>Sphingobacteriia</taxon>
        <taxon>Sphingobacteriales</taxon>
        <taxon>Sphingobacteriaceae</taxon>
        <taxon>Mucilaginibacter</taxon>
    </lineage>
</organism>
<dbReference type="RefSeq" id="WP_112658483.1">
    <property type="nucleotide sequence ID" value="NZ_CP043451.1"/>
</dbReference>
<dbReference type="Proteomes" id="UP000663940">
    <property type="component" value="Chromosome"/>
</dbReference>
<evidence type="ECO:0000313" key="3">
    <source>
        <dbReference type="Proteomes" id="UP000250557"/>
    </source>
</evidence>
<protein>
    <submittedName>
        <fullName evidence="1">Uncharacterized protein</fullName>
    </submittedName>
</protein>
<evidence type="ECO:0000313" key="2">
    <source>
        <dbReference type="EMBL" id="QTE48196.1"/>
    </source>
</evidence>
<evidence type="ECO:0000313" key="1">
    <source>
        <dbReference type="EMBL" id="QEM03056.1"/>
    </source>
</evidence>
<gene>
    <name evidence="1" type="ORF">DIU31_005800</name>
    <name evidence="2" type="ORF">J3L21_21925</name>
</gene>
<dbReference type="EMBL" id="CP071880">
    <property type="protein sequence ID" value="QTE48196.1"/>
    <property type="molecule type" value="Genomic_DNA"/>
</dbReference>
<proteinExistence type="predicted"/>
<dbReference type="AlphaFoldDB" id="A0AAE6JCM0"/>
<reference evidence="1 3" key="1">
    <citation type="submission" date="2019-08" db="EMBL/GenBank/DDBJ databases">
        <title>Comparative genome analysis confer to the adaptation heavy metal polluted environment.</title>
        <authorList>
            <person name="Li Y."/>
        </authorList>
    </citation>
    <scope>NUCLEOTIDE SEQUENCE [LARGE SCALE GENOMIC DNA]</scope>
    <source>
        <strain evidence="1 3">P2</strain>
    </source>
</reference>
<reference evidence="2 4" key="2">
    <citation type="submission" date="2021-03" db="EMBL/GenBank/DDBJ databases">
        <title>Mucilaginibacter strains isolated from gold and copper mining confer multi heavy-metal resistance.</title>
        <authorList>
            <person name="Li Y."/>
        </authorList>
    </citation>
    <scope>NUCLEOTIDE SEQUENCE [LARGE SCALE GENOMIC DNA]</scope>
    <source>
        <strain evidence="2 4">P2-4</strain>
    </source>
</reference>
<accession>A0AAE6JCM0</accession>
<name>A0AAE6JCM0_9SPHI</name>
<evidence type="ECO:0000313" key="4">
    <source>
        <dbReference type="Proteomes" id="UP000663940"/>
    </source>
</evidence>
<sequence>MTTHRNDIIDIPLEFKLACLVQYFNEGAVLQAFIDHVSFYAALSKDYFKGYREATDALSEYIFANTQGQPSEAFVKNREFASQCTIGILKISIQKGNPKKKKVKSQRFVKALFNTMERSYSADKLYLDEETVLNLNEDFQLLCEFHNHYPKEYLEYFMSKIDLADHTTRVGLNEFTENNSMAFFVMLMGGLIDANVHNSAKPATELEIEFLSKLQQLHAKVFIIRNFEKRKAIYQEFFLDHYNQTNKTKE</sequence>